<evidence type="ECO:0000313" key="2">
    <source>
        <dbReference type="EMBL" id="ASV84959.1"/>
    </source>
</evidence>
<dbReference type="Proteomes" id="UP000215256">
    <property type="component" value="Chromosome 2"/>
</dbReference>
<dbReference type="SUPFAM" id="SSF46689">
    <property type="entry name" value="Homeodomain-like"/>
    <property type="match status" value="1"/>
</dbReference>
<proteinExistence type="predicted"/>
<organism evidence="2 3">
    <name type="scientific">Ochrobactrum quorumnocens</name>
    <dbReference type="NCBI Taxonomy" id="271865"/>
    <lineage>
        <taxon>Bacteria</taxon>
        <taxon>Pseudomonadati</taxon>
        <taxon>Pseudomonadota</taxon>
        <taxon>Alphaproteobacteria</taxon>
        <taxon>Hyphomicrobiales</taxon>
        <taxon>Brucellaceae</taxon>
        <taxon>Brucella/Ochrobactrum group</taxon>
        <taxon>Ochrobactrum</taxon>
    </lineage>
</organism>
<sequence length="298" mass="32832">MCIAVLRPYIDGEAPLTKVAAAAGIPLRTARRWIARMREGGPAALRRKQRADAGDRRLDANLIGLVEGLALTRPRLSIATIHRRICKVAAERGLRPPSYASVHSIVGGIGPATLTLAHEGEAAFRDRYELIHRHRAERPNATWQADHTQLDILILDANGKEVRPWLTTVIDDYSRAVAGYMVFLGAPSALNTSLALRQAIWRKPQTDWPVCGIPDVLHVDHGSDFTSIHLDQASADLRFQIIYSTVARPRGAARSSGCLARSIRNCCPSCRGTFSKEKSPPCPVCHCRNWTRRSVLSS</sequence>
<feature type="domain" description="Integrase catalytic" evidence="1">
    <location>
        <begin position="135"/>
        <end position="254"/>
    </location>
</feature>
<name>A0A248UF60_9HYPH</name>
<dbReference type="GO" id="GO:0003676">
    <property type="term" value="F:nucleic acid binding"/>
    <property type="evidence" value="ECO:0007669"/>
    <property type="project" value="InterPro"/>
</dbReference>
<dbReference type="Pfam" id="PF00665">
    <property type="entry name" value="rve"/>
    <property type="match status" value="1"/>
</dbReference>
<protein>
    <submittedName>
        <fullName evidence="2">Homeo-like domain protein</fullName>
    </submittedName>
</protein>
<reference evidence="2 3" key="1">
    <citation type="submission" date="2017-07" db="EMBL/GenBank/DDBJ databases">
        <title>Phylogenetic study on the rhizospheric bacterium Ochrobactrum sp. A44.</title>
        <authorList>
            <person name="Krzyzanowska D.M."/>
            <person name="Ossowicki A."/>
            <person name="Rajewska M."/>
            <person name="Maciag T."/>
            <person name="Kaczynski Z."/>
            <person name="Czerwicka M."/>
            <person name="Jafra S."/>
        </authorList>
    </citation>
    <scope>NUCLEOTIDE SEQUENCE [LARGE SCALE GENOMIC DNA]</scope>
    <source>
        <strain evidence="2 3">A44</strain>
    </source>
</reference>
<dbReference type="InterPro" id="IPR009057">
    <property type="entry name" value="Homeodomain-like_sf"/>
</dbReference>
<accession>A0A248UF60</accession>
<dbReference type="InterPro" id="IPR055247">
    <property type="entry name" value="InsJ-like_HTH"/>
</dbReference>
<dbReference type="SUPFAM" id="SSF53098">
    <property type="entry name" value="Ribonuclease H-like"/>
    <property type="match status" value="1"/>
</dbReference>
<dbReference type="GO" id="GO:0015074">
    <property type="term" value="P:DNA integration"/>
    <property type="evidence" value="ECO:0007669"/>
    <property type="project" value="InterPro"/>
</dbReference>
<evidence type="ECO:0000259" key="1">
    <source>
        <dbReference type="PROSITE" id="PS50994"/>
    </source>
</evidence>
<dbReference type="KEGG" id="och:CES85_5763"/>
<gene>
    <name evidence="2" type="ORF">CES85_5763</name>
</gene>
<dbReference type="EMBL" id="CP022603">
    <property type="protein sequence ID" value="ASV84959.1"/>
    <property type="molecule type" value="Genomic_DNA"/>
</dbReference>
<dbReference type="InterPro" id="IPR036397">
    <property type="entry name" value="RNaseH_sf"/>
</dbReference>
<dbReference type="Pfam" id="PF13518">
    <property type="entry name" value="HTH_28"/>
    <property type="match status" value="1"/>
</dbReference>
<dbReference type="AlphaFoldDB" id="A0A248UF60"/>
<evidence type="ECO:0000313" key="3">
    <source>
        <dbReference type="Proteomes" id="UP000215256"/>
    </source>
</evidence>
<dbReference type="Gene3D" id="3.30.420.10">
    <property type="entry name" value="Ribonuclease H-like superfamily/Ribonuclease H"/>
    <property type="match status" value="1"/>
</dbReference>
<dbReference type="InterPro" id="IPR001584">
    <property type="entry name" value="Integrase_cat-core"/>
</dbReference>
<dbReference type="PROSITE" id="PS50994">
    <property type="entry name" value="INTEGRASE"/>
    <property type="match status" value="1"/>
</dbReference>
<dbReference type="InterPro" id="IPR012337">
    <property type="entry name" value="RNaseH-like_sf"/>
</dbReference>